<evidence type="ECO:0000313" key="1">
    <source>
        <dbReference type="EMBL" id="QNT35653.1"/>
    </source>
</evidence>
<name>A0A7H1KNY9_9EURY</name>
<dbReference type="AlphaFoldDB" id="A0A7H1KNY9"/>
<dbReference type="EMBL" id="MT776528">
    <property type="protein sequence ID" value="QNT35653.1"/>
    <property type="molecule type" value="Genomic_DNA"/>
</dbReference>
<gene>
    <name evidence="1" type="ORF">GNCGGNMO_00015</name>
</gene>
<protein>
    <submittedName>
        <fullName evidence="1">Uncharacterized protein</fullName>
    </submittedName>
</protein>
<accession>A0A7H1KNY9</accession>
<sequence length="32" mass="3654">MMLNSGIVKMISADTHFDVIEEVNRIDPFDLC</sequence>
<organism evidence="1">
    <name type="scientific">uncultured Methanosarcinales archaeon</name>
    <dbReference type="NCBI Taxonomy" id="183757"/>
    <lineage>
        <taxon>Archaea</taxon>
        <taxon>Methanobacteriati</taxon>
        <taxon>Methanobacteriota</taxon>
        <taxon>Stenosarchaea group</taxon>
        <taxon>Methanomicrobia</taxon>
        <taxon>Methanosarcinales</taxon>
        <taxon>environmental samples</taxon>
    </lineage>
</organism>
<reference evidence="1" key="1">
    <citation type="submission" date="2020-07" db="EMBL/GenBank/DDBJ databases">
        <title>Unique genomic features of the anaerobic methanotrophic archaea.</title>
        <authorList>
            <person name="Chadwick G.L."/>
            <person name="Skennerton C.T."/>
            <person name="Laso-Perez R."/>
            <person name="Leu A.O."/>
            <person name="Speth D.R."/>
            <person name="Yu H."/>
            <person name="Morgan-Lang C."/>
            <person name="Hatzenpichler R."/>
            <person name="Goudeau D."/>
            <person name="Malmstrom R."/>
            <person name="Brazelton W.J."/>
            <person name="Woyke T."/>
            <person name="Hallam S.J."/>
            <person name="Tyson G.W."/>
            <person name="Wegener G."/>
            <person name="Boetius A."/>
            <person name="Orphan V."/>
        </authorList>
    </citation>
    <scope>NUCLEOTIDE SEQUENCE</scope>
</reference>
<proteinExistence type="predicted"/>